<dbReference type="InterPro" id="IPR052585">
    <property type="entry name" value="Lipid_raft_assoc_Zn_ADH"/>
</dbReference>
<evidence type="ECO:0000313" key="3">
    <source>
        <dbReference type="Proteomes" id="UP001338125"/>
    </source>
</evidence>
<dbReference type="SUPFAM" id="SSF50129">
    <property type="entry name" value="GroES-like"/>
    <property type="match status" value="1"/>
</dbReference>
<dbReference type="InterPro" id="IPR020843">
    <property type="entry name" value="ER"/>
</dbReference>
<dbReference type="Pfam" id="PF08240">
    <property type="entry name" value="ADH_N"/>
    <property type="match status" value="1"/>
</dbReference>
<dbReference type="InterPro" id="IPR011032">
    <property type="entry name" value="GroES-like_sf"/>
</dbReference>
<protein>
    <submittedName>
        <fullName evidence="2">NADPH-dependent alkenal/one oxidoreductase</fullName>
    </submittedName>
</protein>
<dbReference type="Proteomes" id="UP001338125">
    <property type="component" value="Unassembled WGS sequence"/>
</dbReference>
<dbReference type="SMART" id="SM00829">
    <property type="entry name" value="PKS_ER"/>
    <property type="match status" value="1"/>
</dbReference>
<dbReference type="Gene3D" id="3.90.180.10">
    <property type="entry name" value="Medium-chain alcohol dehydrogenases, catalytic domain"/>
    <property type="match status" value="1"/>
</dbReference>
<dbReference type="InterPro" id="IPR036291">
    <property type="entry name" value="NAD(P)-bd_dom_sf"/>
</dbReference>
<proteinExistence type="predicted"/>
<dbReference type="PANTHER" id="PTHR43482">
    <property type="entry name" value="PROTEIN AST1-RELATED"/>
    <property type="match status" value="1"/>
</dbReference>
<gene>
    <name evidence="2" type="ORF">PT974_05938</name>
</gene>
<dbReference type="CDD" id="cd05289">
    <property type="entry name" value="MDR_like_2"/>
    <property type="match status" value="1"/>
</dbReference>
<keyword evidence="3" id="KW-1185">Reference proteome</keyword>
<evidence type="ECO:0000313" key="2">
    <source>
        <dbReference type="EMBL" id="KAK5992527.1"/>
    </source>
</evidence>
<sequence length="367" mass="40194">MTEIPATMRSLVAPRKCGPEGYEIQELPVPRIALPTQVLIRIHYAGINTSELQLAADQMGIIYKPQYPHQVGLEGAGVIVAVGPEVKNLKVGDEVYGMYVDKPMFRTPPPGFASEYAVAEERFLLLKPSHLSFEDAASLSAMTVATYQALRRGLQLMGEESLEGKTLYVPGGLSSSGCLTIQLARNVFGVSHIISTVSSPKIPLVEKYLPGMIDVLIDYQTQKLHDVVPKHSVDFVLNTQPSTFDEGIPLLKPDTGVLISLNAIPTRETAKAIIGEDRFSWWIGLALDLAQLIYKWKLRGTSIKYEFVSGGVEIREDLEKAGEFIALGKVRPVKRTADLNDIEAVREGCNQVFTGKGGTGKFVLKIV</sequence>
<comment type="caution">
    <text evidence="2">The sequence shown here is derived from an EMBL/GenBank/DDBJ whole genome shotgun (WGS) entry which is preliminary data.</text>
</comment>
<name>A0ABR0SK44_9HYPO</name>
<dbReference type="PANTHER" id="PTHR43482:SF1">
    <property type="entry name" value="PROTEIN AST1-RELATED"/>
    <property type="match status" value="1"/>
</dbReference>
<reference evidence="2 3" key="1">
    <citation type="submission" date="2024-01" db="EMBL/GenBank/DDBJ databases">
        <title>Complete genome of Cladobotryum mycophilum ATHUM6906.</title>
        <authorList>
            <person name="Christinaki A.C."/>
            <person name="Myridakis A.I."/>
            <person name="Kouvelis V.N."/>
        </authorList>
    </citation>
    <scope>NUCLEOTIDE SEQUENCE [LARGE SCALE GENOMIC DNA]</scope>
    <source>
        <strain evidence="2 3">ATHUM6906</strain>
    </source>
</reference>
<dbReference type="Gene3D" id="3.40.50.720">
    <property type="entry name" value="NAD(P)-binding Rossmann-like Domain"/>
    <property type="match status" value="1"/>
</dbReference>
<accession>A0ABR0SK44</accession>
<dbReference type="SUPFAM" id="SSF51735">
    <property type="entry name" value="NAD(P)-binding Rossmann-fold domains"/>
    <property type="match status" value="1"/>
</dbReference>
<dbReference type="InterPro" id="IPR013154">
    <property type="entry name" value="ADH-like_N"/>
</dbReference>
<dbReference type="EMBL" id="JAVFKD010000012">
    <property type="protein sequence ID" value="KAK5992527.1"/>
    <property type="molecule type" value="Genomic_DNA"/>
</dbReference>
<evidence type="ECO:0000259" key="1">
    <source>
        <dbReference type="SMART" id="SM00829"/>
    </source>
</evidence>
<feature type="domain" description="Enoyl reductase (ER)" evidence="1">
    <location>
        <begin position="18"/>
        <end position="364"/>
    </location>
</feature>
<organism evidence="2 3">
    <name type="scientific">Cladobotryum mycophilum</name>
    <dbReference type="NCBI Taxonomy" id="491253"/>
    <lineage>
        <taxon>Eukaryota</taxon>
        <taxon>Fungi</taxon>
        <taxon>Dikarya</taxon>
        <taxon>Ascomycota</taxon>
        <taxon>Pezizomycotina</taxon>
        <taxon>Sordariomycetes</taxon>
        <taxon>Hypocreomycetidae</taxon>
        <taxon>Hypocreales</taxon>
        <taxon>Hypocreaceae</taxon>
        <taxon>Cladobotryum</taxon>
    </lineage>
</organism>